<feature type="chain" id="PRO_5037333113" evidence="1">
    <location>
        <begin position="23"/>
        <end position="103"/>
    </location>
</feature>
<dbReference type="WBParaSite" id="ACRNAN_scaffold367.g32097.t1">
    <property type="protein sequence ID" value="ACRNAN_scaffold367.g32097.t1"/>
    <property type="gene ID" value="ACRNAN_scaffold367.g32097"/>
</dbReference>
<evidence type="ECO:0000256" key="1">
    <source>
        <dbReference type="SAM" id="SignalP"/>
    </source>
</evidence>
<accession>A0A914DRY5</accession>
<proteinExistence type="predicted"/>
<organism evidence="3 4">
    <name type="scientific">Acrobeloides nanus</name>
    <dbReference type="NCBI Taxonomy" id="290746"/>
    <lineage>
        <taxon>Eukaryota</taxon>
        <taxon>Metazoa</taxon>
        <taxon>Ecdysozoa</taxon>
        <taxon>Nematoda</taxon>
        <taxon>Chromadorea</taxon>
        <taxon>Rhabditida</taxon>
        <taxon>Tylenchina</taxon>
        <taxon>Cephalobomorpha</taxon>
        <taxon>Cephaloboidea</taxon>
        <taxon>Cephalobidae</taxon>
        <taxon>Acrobeloides</taxon>
    </lineage>
</organism>
<evidence type="ECO:0000313" key="4">
    <source>
        <dbReference type="WBParaSite" id="ACRNAN_scaffold367.g32097.t1"/>
    </source>
</evidence>
<evidence type="ECO:0000313" key="3">
    <source>
        <dbReference type="Proteomes" id="UP000887540"/>
    </source>
</evidence>
<reference evidence="4" key="1">
    <citation type="submission" date="2022-11" db="UniProtKB">
        <authorList>
            <consortium name="WormBaseParasite"/>
        </authorList>
    </citation>
    <scope>IDENTIFICATION</scope>
</reference>
<dbReference type="InterPro" id="IPR011050">
    <property type="entry name" value="Pectin_lyase_fold/virulence"/>
</dbReference>
<dbReference type="Pfam" id="PF12708">
    <property type="entry name" value="Pect-lyase_RHGA_epim"/>
    <property type="match status" value="1"/>
</dbReference>
<feature type="signal peptide" evidence="1">
    <location>
        <begin position="1"/>
        <end position="22"/>
    </location>
</feature>
<dbReference type="Proteomes" id="UP000887540">
    <property type="component" value="Unplaced"/>
</dbReference>
<dbReference type="InterPro" id="IPR012334">
    <property type="entry name" value="Pectin_lyas_fold"/>
</dbReference>
<dbReference type="Gene3D" id="2.160.20.10">
    <property type="entry name" value="Single-stranded right-handed beta-helix, Pectin lyase-like"/>
    <property type="match status" value="1"/>
</dbReference>
<name>A0A914DRY5_9BILA</name>
<feature type="domain" description="Rhamnogalacturonase A/B/Epimerase-like pectate lyase" evidence="2">
    <location>
        <begin position="26"/>
        <end position="70"/>
    </location>
</feature>
<evidence type="ECO:0000259" key="2">
    <source>
        <dbReference type="Pfam" id="PF12708"/>
    </source>
</evidence>
<dbReference type="SUPFAM" id="SSF51126">
    <property type="entry name" value="Pectin lyase-like"/>
    <property type="match status" value="1"/>
</dbReference>
<dbReference type="AlphaFoldDB" id="A0A914DRY5"/>
<dbReference type="InterPro" id="IPR024535">
    <property type="entry name" value="RHGA/B-epi-like_pectate_lyase"/>
</dbReference>
<sequence>MNVSILIKNLILLVCFVDLISTQEYNVRDFGAVGDGVTNDTKAVRDAWAAAVKTNGGRVIFDAGYNFLTAPFNITSNGILDVRGTITASSNRSDYYTIPEDPW</sequence>
<keyword evidence="3" id="KW-1185">Reference proteome</keyword>
<keyword evidence="1" id="KW-0732">Signal</keyword>
<protein>
    <submittedName>
        <fullName evidence="4">Pectate lyase superfamily protein domain-containing protein</fullName>
    </submittedName>
</protein>